<feature type="transmembrane region" description="Helical" evidence="9">
    <location>
        <begin position="414"/>
        <end position="432"/>
    </location>
</feature>
<evidence type="ECO:0000256" key="8">
    <source>
        <dbReference type="SAM" id="MobiDB-lite"/>
    </source>
</evidence>
<feature type="transmembrane region" description="Helical" evidence="9">
    <location>
        <begin position="74"/>
        <end position="92"/>
    </location>
</feature>
<accession>A0A937X6A6</accession>
<dbReference type="InterPro" id="IPR036259">
    <property type="entry name" value="MFS_trans_sf"/>
</dbReference>
<organism evidence="10 11">
    <name type="scientific">Eiseniibacteriota bacterium</name>
    <dbReference type="NCBI Taxonomy" id="2212470"/>
    <lineage>
        <taxon>Bacteria</taxon>
        <taxon>Candidatus Eiseniibacteriota</taxon>
    </lineage>
</organism>
<protein>
    <submittedName>
        <fullName evidence="10">Peptide MFS transporter</fullName>
    </submittedName>
</protein>
<dbReference type="SUPFAM" id="SSF103473">
    <property type="entry name" value="MFS general substrate transporter"/>
    <property type="match status" value="1"/>
</dbReference>
<feature type="transmembrane region" description="Helical" evidence="9">
    <location>
        <begin position="187"/>
        <end position="206"/>
    </location>
</feature>
<dbReference type="PROSITE" id="PS01022">
    <property type="entry name" value="PTR2_1"/>
    <property type="match status" value="1"/>
</dbReference>
<evidence type="ECO:0000256" key="1">
    <source>
        <dbReference type="ARBA" id="ARBA00004651"/>
    </source>
</evidence>
<evidence type="ECO:0000256" key="4">
    <source>
        <dbReference type="ARBA" id="ARBA00022692"/>
    </source>
</evidence>
<dbReference type="InterPro" id="IPR005279">
    <property type="entry name" value="Dipep/tripep_permease"/>
</dbReference>
<keyword evidence="3" id="KW-1003">Cell membrane</keyword>
<dbReference type="PANTHER" id="PTHR23517">
    <property type="entry name" value="RESISTANCE PROTEIN MDTM, PUTATIVE-RELATED-RELATED"/>
    <property type="match status" value="1"/>
</dbReference>
<feature type="transmembrane region" description="Helical" evidence="9">
    <location>
        <begin position="319"/>
        <end position="340"/>
    </location>
</feature>
<dbReference type="GO" id="GO:1904680">
    <property type="term" value="F:peptide transmembrane transporter activity"/>
    <property type="evidence" value="ECO:0007669"/>
    <property type="project" value="InterPro"/>
</dbReference>
<dbReference type="EMBL" id="VGIY01000014">
    <property type="protein sequence ID" value="MBM3316461.1"/>
    <property type="molecule type" value="Genomic_DNA"/>
</dbReference>
<feature type="region of interest" description="Disordered" evidence="8">
    <location>
        <begin position="444"/>
        <end position="463"/>
    </location>
</feature>
<dbReference type="InterPro" id="IPR050171">
    <property type="entry name" value="MFS_Transporters"/>
</dbReference>
<keyword evidence="5 9" id="KW-1133">Transmembrane helix</keyword>
<dbReference type="InterPro" id="IPR000109">
    <property type="entry name" value="POT_fam"/>
</dbReference>
<dbReference type="Gene3D" id="1.20.1250.20">
    <property type="entry name" value="MFS general substrate transporter like domains"/>
    <property type="match status" value="2"/>
</dbReference>
<dbReference type="Proteomes" id="UP000748308">
    <property type="component" value="Unassembled WGS sequence"/>
</dbReference>
<feature type="transmembrane region" description="Helical" evidence="9">
    <location>
        <begin position="281"/>
        <end position="298"/>
    </location>
</feature>
<feature type="transmembrane region" description="Helical" evidence="9">
    <location>
        <begin position="237"/>
        <end position="254"/>
    </location>
</feature>
<dbReference type="AlphaFoldDB" id="A0A937X6A6"/>
<dbReference type="NCBIfam" id="TIGR00924">
    <property type="entry name" value="yjdL_sub1_fam"/>
    <property type="match status" value="2"/>
</dbReference>
<evidence type="ECO:0000256" key="2">
    <source>
        <dbReference type="ARBA" id="ARBA00022448"/>
    </source>
</evidence>
<dbReference type="Pfam" id="PF00854">
    <property type="entry name" value="PTR2"/>
    <property type="match status" value="2"/>
</dbReference>
<dbReference type="GO" id="GO:0005886">
    <property type="term" value="C:plasma membrane"/>
    <property type="evidence" value="ECO:0007669"/>
    <property type="project" value="UniProtKB-SubCell"/>
</dbReference>
<gene>
    <name evidence="10" type="ORF">FJY75_01285</name>
</gene>
<sequence length="463" mass="51411">MLGHPPGLFVLFFTEMWERFSYYGMRSLLVLYMVDHLFLRPDVGQAVLGFNLVRGALEGIFGPLEAQPLSSQIYGLYTAFVYLTPFFGGLLADRILGQRRTVVLGGVLMAVGHFLMAIERLFFPALMLLILGNGAFKPNISTQVGGLYPPGDPRRDRAFTLFYMGINLGAFFSPLVCGTLGQKLGWHYGFGAAGVGMVAGLCLYLWGQKHLAPDALLSAGGARTPRQPLTREEWRRVAALGVLCALNIVFWGVYEQQGNTMQLWADRHTDWRLLGFDIPSTWFQAFNPLMIFLFAPLLNQFWVWQSRRRREPSSVSKMAIGCFLLGLSYVVMILAAQGMAPDARRSVLWLVSTTLILTIGELYLSPIGLSLVTKVAPARIVSMMMGVWFLSSFFGNYLSGFLGTFWERMPRDLFFLLLTALGAGAGLAIWTLSRPLERIVSPEDAWAGRGEDPGTETGGSRRS</sequence>
<evidence type="ECO:0000256" key="3">
    <source>
        <dbReference type="ARBA" id="ARBA00022475"/>
    </source>
</evidence>
<evidence type="ECO:0000256" key="5">
    <source>
        <dbReference type="ARBA" id="ARBA00022989"/>
    </source>
</evidence>
<evidence type="ECO:0000313" key="11">
    <source>
        <dbReference type="Proteomes" id="UP000748308"/>
    </source>
</evidence>
<proteinExistence type="inferred from homology"/>
<feature type="transmembrane region" description="Helical" evidence="9">
    <location>
        <begin position="346"/>
        <end position="364"/>
    </location>
</feature>
<dbReference type="PROSITE" id="PS01023">
    <property type="entry name" value="PTR2_2"/>
    <property type="match status" value="1"/>
</dbReference>
<feature type="transmembrane region" description="Helical" evidence="9">
    <location>
        <begin position="104"/>
        <end position="131"/>
    </location>
</feature>
<dbReference type="PANTHER" id="PTHR23517:SF15">
    <property type="entry name" value="PROTON-DEPENDENT OLIGOPEPTIDE FAMILY TRANSPORT PROTEIN"/>
    <property type="match status" value="1"/>
</dbReference>
<reference evidence="10" key="1">
    <citation type="submission" date="2019-03" db="EMBL/GenBank/DDBJ databases">
        <title>Lake Tanganyika Metagenome-Assembled Genomes (MAGs).</title>
        <authorList>
            <person name="Tran P."/>
        </authorList>
    </citation>
    <scope>NUCLEOTIDE SEQUENCE</scope>
    <source>
        <strain evidence="10">M_DeepCast_400m_m2_100</strain>
    </source>
</reference>
<dbReference type="GO" id="GO:0006857">
    <property type="term" value="P:oligopeptide transport"/>
    <property type="evidence" value="ECO:0007669"/>
    <property type="project" value="InterPro"/>
</dbReference>
<comment type="caution">
    <text evidence="10">The sequence shown here is derived from an EMBL/GenBank/DDBJ whole genome shotgun (WGS) entry which is preliminary data.</text>
</comment>
<dbReference type="InterPro" id="IPR018456">
    <property type="entry name" value="PTR2_symporter_CS"/>
</dbReference>
<evidence type="ECO:0000256" key="7">
    <source>
        <dbReference type="RuleBase" id="RU003755"/>
    </source>
</evidence>
<feature type="transmembrane region" description="Helical" evidence="9">
    <location>
        <begin position="161"/>
        <end position="181"/>
    </location>
</feature>
<name>A0A937X6A6_UNCEI</name>
<evidence type="ECO:0000313" key="10">
    <source>
        <dbReference type="EMBL" id="MBM3316461.1"/>
    </source>
</evidence>
<comment type="subcellular location">
    <subcellularLocation>
        <location evidence="1">Cell membrane</location>
        <topology evidence="1">Multi-pass membrane protein</topology>
    </subcellularLocation>
    <subcellularLocation>
        <location evidence="7">Membrane</location>
        <topology evidence="7">Multi-pass membrane protein</topology>
    </subcellularLocation>
</comment>
<comment type="similarity">
    <text evidence="7">Belongs to the major facilitator superfamily. Proton-dependent oligopeptide transporter (POT/PTR) (TC 2.A.17) family.</text>
</comment>
<evidence type="ECO:0000256" key="9">
    <source>
        <dbReference type="SAM" id="Phobius"/>
    </source>
</evidence>
<keyword evidence="6 9" id="KW-0472">Membrane</keyword>
<dbReference type="CDD" id="cd17346">
    <property type="entry name" value="MFS_DtpA_like"/>
    <property type="match status" value="1"/>
</dbReference>
<keyword evidence="2 7" id="KW-0813">Transport</keyword>
<evidence type="ECO:0000256" key="6">
    <source>
        <dbReference type="ARBA" id="ARBA00023136"/>
    </source>
</evidence>
<keyword evidence="4 7" id="KW-0812">Transmembrane</keyword>